<evidence type="ECO:0000256" key="4">
    <source>
        <dbReference type="ARBA" id="ARBA00022989"/>
    </source>
</evidence>
<dbReference type="PATRIC" id="fig|281456.6.peg.268"/>
<feature type="transmembrane region" description="Helical" evidence="6">
    <location>
        <begin position="183"/>
        <end position="203"/>
    </location>
</feature>
<dbReference type="RefSeq" id="WP_013120175.1">
    <property type="nucleotide sequence ID" value="NZ_LGTE01000001.1"/>
</dbReference>
<protein>
    <submittedName>
        <fullName evidence="7">Lysine exporter protein LysE/YggA</fullName>
    </submittedName>
</protein>
<keyword evidence="8" id="KW-1185">Reference proteome</keyword>
<accession>A0A0L6W6M9</accession>
<proteinExistence type="predicted"/>
<evidence type="ECO:0000256" key="3">
    <source>
        <dbReference type="ARBA" id="ARBA00022692"/>
    </source>
</evidence>
<dbReference type="GO" id="GO:0005886">
    <property type="term" value="C:plasma membrane"/>
    <property type="evidence" value="ECO:0007669"/>
    <property type="project" value="UniProtKB-SubCell"/>
</dbReference>
<comment type="subcellular location">
    <subcellularLocation>
        <location evidence="1">Cell membrane</location>
        <topology evidence="1">Multi-pass membrane protein</topology>
    </subcellularLocation>
</comment>
<feature type="transmembrane region" description="Helical" evidence="6">
    <location>
        <begin position="73"/>
        <end position="91"/>
    </location>
</feature>
<keyword evidence="5 6" id="KW-0472">Membrane</keyword>
<feature type="transmembrane region" description="Helical" evidence="6">
    <location>
        <begin position="111"/>
        <end position="137"/>
    </location>
</feature>
<comment type="caution">
    <text evidence="7">The sequence shown here is derived from an EMBL/GenBank/DDBJ whole genome shotgun (WGS) entry which is preliminary data.</text>
</comment>
<dbReference type="PANTHER" id="PTHR30086:SF20">
    <property type="entry name" value="ARGININE EXPORTER PROTEIN ARGO-RELATED"/>
    <property type="match status" value="1"/>
</dbReference>
<evidence type="ECO:0000256" key="5">
    <source>
        <dbReference type="ARBA" id="ARBA00023136"/>
    </source>
</evidence>
<keyword evidence="3 6" id="KW-0812">Transmembrane</keyword>
<keyword evidence="4 6" id="KW-1133">Transmembrane helix</keyword>
<dbReference type="Proteomes" id="UP000037175">
    <property type="component" value="Unassembled WGS sequence"/>
</dbReference>
<sequence>MAGQFFIKGIGVGVAIAAPVGPVALLCIQRTLKEGRLAGFVSGLGAATADTFYGWLAGFGLTFVGRFMVEHQAWIHVLGGLFLCFMGFRTFNAAPAAAEESLKGSGLLRAYISTLLVTLTNPATILAFAGIFAGVGLTRSGTTYSAVGVLVAGVFLGSALWWLFLSYGVSVVRHGIDTSLMKWINRVAGIMIIVFGVVALLTYRTTAGMNMLR</sequence>
<dbReference type="Pfam" id="PF01810">
    <property type="entry name" value="LysE"/>
    <property type="match status" value="1"/>
</dbReference>
<gene>
    <name evidence="7" type="ORF">Tfer_0253</name>
</gene>
<evidence type="ECO:0000313" key="8">
    <source>
        <dbReference type="Proteomes" id="UP000037175"/>
    </source>
</evidence>
<dbReference type="PANTHER" id="PTHR30086">
    <property type="entry name" value="ARGININE EXPORTER PROTEIN ARGO"/>
    <property type="match status" value="1"/>
</dbReference>
<name>A0A0L6W6M9_9FIRM</name>
<dbReference type="InterPro" id="IPR001123">
    <property type="entry name" value="LeuE-type"/>
</dbReference>
<organism evidence="7 8">
    <name type="scientific">Thermincola ferriacetica</name>
    <dbReference type="NCBI Taxonomy" id="281456"/>
    <lineage>
        <taxon>Bacteria</taxon>
        <taxon>Bacillati</taxon>
        <taxon>Bacillota</taxon>
        <taxon>Clostridia</taxon>
        <taxon>Eubacteriales</taxon>
        <taxon>Thermincolaceae</taxon>
        <taxon>Thermincola</taxon>
    </lineage>
</organism>
<evidence type="ECO:0000256" key="6">
    <source>
        <dbReference type="SAM" id="Phobius"/>
    </source>
</evidence>
<keyword evidence="2" id="KW-1003">Cell membrane</keyword>
<evidence type="ECO:0000313" key="7">
    <source>
        <dbReference type="EMBL" id="KNZ71175.1"/>
    </source>
</evidence>
<feature type="transmembrane region" description="Helical" evidence="6">
    <location>
        <begin position="6"/>
        <end position="28"/>
    </location>
</feature>
<dbReference type="AlphaFoldDB" id="A0A0L6W6M9"/>
<reference evidence="8" key="1">
    <citation type="submission" date="2015-07" db="EMBL/GenBank/DDBJ databases">
        <title>Complete Genome of Thermincola ferriacetica strain Z-0001T.</title>
        <authorList>
            <person name="Lusk B."/>
            <person name="Badalamenti J.P."/>
            <person name="Parameswaran P."/>
            <person name="Bond D.R."/>
            <person name="Torres C.I."/>
        </authorList>
    </citation>
    <scope>NUCLEOTIDE SEQUENCE [LARGE SCALE GENOMIC DNA]</scope>
    <source>
        <strain evidence="8">Z-0001</strain>
    </source>
</reference>
<dbReference type="GO" id="GO:0015171">
    <property type="term" value="F:amino acid transmembrane transporter activity"/>
    <property type="evidence" value="ECO:0007669"/>
    <property type="project" value="TreeGrafter"/>
</dbReference>
<evidence type="ECO:0000256" key="2">
    <source>
        <dbReference type="ARBA" id="ARBA00022475"/>
    </source>
</evidence>
<feature type="transmembrane region" description="Helical" evidence="6">
    <location>
        <begin position="144"/>
        <end position="163"/>
    </location>
</feature>
<evidence type="ECO:0000256" key="1">
    <source>
        <dbReference type="ARBA" id="ARBA00004651"/>
    </source>
</evidence>
<dbReference type="EMBL" id="LGTE01000001">
    <property type="protein sequence ID" value="KNZ71175.1"/>
    <property type="molecule type" value="Genomic_DNA"/>
</dbReference>